<evidence type="ECO:0000313" key="2">
    <source>
        <dbReference type="Proteomes" id="UP001621706"/>
    </source>
</evidence>
<dbReference type="EMBL" id="JAZGZP010000010">
    <property type="protein sequence ID" value="MFK7000879.1"/>
    <property type="molecule type" value="Genomic_DNA"/>
</dbReference>
<dbReference type="RefSeq" id="WP_123902183.1">
    <property type="nucleotide sequence ID" value="NZ_JAZGZP010000010.1"/>
</dbReference>
<reference evidence="1 2" key="1">
    <citation type="submission" date="2024-02" db="EMBL/GenBank/DDBJ databases">
        <title>Comparative Genomic Analysis of Flavobacterium Species Causing Columnaris Disease of Freshwater Fish in Thailand: Insights into Virulence and Resistance Mechanisms.</title>
        <authorList>
            <person name="Nguyen D."/>
            <person name="Chokmangmeepisarn P."/>
            <person name="Khianchaikhan K."/>
            <person name="Morishita M."/>
            <person name="Bunnoy A."/>
            <person name="Rodkhum C."/>
        </authorList>
    </citation>
    <scope>NUCLEOTIDE SEQUENCE [LARGE SCALE GENOMIC DNA]</scope>
    <source>
        <strain evidence="1 2">CNRT2201</strain>
    </source>
</reference>
<organism evidence="1 2">
    <name type="scientific">Flavobacterium oreochromis</name>
    <dbReference type="NCBI Taxonomy" id="2906078"/>
    <lineage>
        <taxon>Bacteria</taxon>
        <taxon>Pseudomonadati</taxon>
        <taxon>Bacteroidota</taxon>
        <taxon>Flavobacteriia</taxon>
        <taxon>Flavobacteriales</taxon>
        <taxon>Flavobacteriaceae</taxon>
        <taxon>Flavobacterium</taxon>
    </lineage>
</organism>
<name>A0ABW8P8K0_9FLAO</name>
<dbReference type="Proteomes" id="UP001621706">
    <property type="component" value="Unassembled WGS sequence"/>
</dbReference>
<accession>A0ABW8P8K0</accession>
<keyword evidence="2" id="KW-1185">Reference proteome</keyword>
<gene>
    <name evidence="1" type="ORF">V3I07_08215</name>
</gene>
<proteinExistence type="predicted"/>
<comment type="caution">
    <text evidence="1">The sequence shown here is derived from an EMBL/GenBank/DDBJ whole genome shotgun (WGS) entry which is preliminary data.</text>
</comment>
<evidence type="ECO:0000313" key="1">
    <source>
        <dbReference type="EMBL" id="MFK7000879.1"/>
    </source>
</evidence>
<protein>
    <submittedName>
        <fullName evidence="1">Uncharacterized protein</fullName>
    </submittedName>
</protein>
<sequence>MYKKVIAISSLSFIMSNCNNHKEDIVNEVDKEGSIETEMTIEHMTDEKDLVITKHKVWIKGALLKEVIHKDTISALGEYEEEDENGEKMKGKKEYEIYFTAK</sequence>